<proteinExistence type="predicted"/>
<evidence type="ECO:0000256" key="3">
    <source>
        <dbReference type="ARBA" id="ARBA00023235"/>
    </source>
</evidence>
<keyword evidence="3" id="KW-0413">Isomerase</keyword>
<keyword evidence="2" id="KW-0576">Peroxisome</keyword>
<dbReference type="Pfam" id="PF00378">
    <property type="entry name" value="ECH_1"/>
    <property type="match status" value="1"/>
</dbReference>
<dbReference type="Proteomes" id="UP001372834">
    <property type="component" value="Unassembled WGS sequence"/>
</dbReference>
<protein>
    <recommendedName>
        <fullName evidence="6">Enoyl-CoA delta isomerase 2, mitochondrial</fullName>
    </recommendedName>
</protein>
<evidence type="ECO:0000313" key="4">
    <source>
        <dbReference type="EMBL" id="KAK6617146.1"/>
    </source>
</evidence>
<name>A0AAN8NIS4_POLSC</name>
<dbReference type="PANTHER" id="PTHR43684:SF1">
    <property type="entry name" value="ENOYL-COA DELTA ISOMERASE 2"/>
    <property type="match status" value="1"/>
</dbReference>
<dbReference type="GO" id="GO:0005777">
    <property type="term" value="C:peroxisome"/>
    <property type="evidence" value="ECO:0007669"/>
    <property type="project" value="UniProtKB-SubCell"/>
</dbReference>
<evidence type="ECO:0000256" key="1">
    <source>
        <dbReference type="ARBA" id="ARBA00004275"/>
    </source>
</evidence>
<comment type="caution">
    <text evidence="4">The sequence shown here is derived from an EMBL/GenBank/DDBJ whole genome shotgun (WGS) entry which is preliminary data.</text>
</comment>
<dbReference type="AlphaFoldDB" id="A0AAN8NIS4"/>
<dbReference type="Gene3D" id="3.90.226.10">
    <property type="entry name" value="2-enoyl-CoA Hydratase, Chain A, domain 1"/>
    <property type="match status" value="1"/>
</dbReference>
<organism evidence="4 5">
    <name type="scientific">Polyplax serrata</name>
    <name type="common">Common mouse louse</name>
    <dbReference type="NCBI Taxonomy" id="468196"/>
    <lineage>
        <taxon>Eukaryota</taxon>
        <taxon>Metazoa</taxon>
        <taxon>Ecdysozoa</taxon>
        <taxon>Arthropoda</taxon>
        <taxon>Hexapoda</taxon>
        <taxon>Insecta</taxon>
        <taxon>Pterygota</taxon>
        <taxon>Neoptera</taxon>
        <taxon>Paraneoptera</taxon>
        <taxon>Psocodea</taxon>
        <taxon>Troctomorpha</taxon>
        <taxon>Phthiraptera</taxon>
        <taxon>Anoplura</taxon>
        <taxon>Polyplacidae</taxon>
        <taxon>Polyplax</taxon>
    </lineage>
</organism>
<gene>
    <name evidence="4" type="ORF">RUM43_014748</name>
</gene>
<dbReference type="InterPro" id="IPR051053">
    <property type="entry name" value="ECH/Chromodomain_protein"/>
</dbReference>
<dbReference type="InterPro" id="IPR014748">
    <property type="entry name" value="Enoyl-CoA_hydra_C"/>
</dbReference>
<evidence type="ECO:0000313" key="5">
    <source>
        <dbReference type="Proteomes" id="UP001372834"/>
    </source>
</evidence>
<dbReference type="InterPro" id="IPR029045">
    <property type="entry name" value="ClpP/crotonase-like_dom_sf"/>
</dbReference>
<sequence length="268" mass="29832">MQSSENIKINIKDKLAVITLCDPSKKNAINGAMYKGITKALETISEDDDVSITVITGTGDYYCSGTNLKDGLGQSLGEMDGALVALSDTLKQVIINYRRFISAFITHKKILVAVVNGPAIGIAVTTLALCDIVYCVDTATFQTPFTRLGMVAEGCSSYTFPRIMGAAKANEMLLFNKKITAKEAYEVGLVSHVYTKDEMDNIVWPDLKKNAMELPLNSLKYSKQMIRKFDEACLHEANRQECERLEERWKSEDCMNAIMSFMTQRSKM</sequence>
<reference evidence="4 5" key="1">
    <citation type="submission" date="2023-10" db="EMBL/GenBank/DDBJ databases">
        <title>Genomes of two closely related lineages of the louse Polyplax serrata with different host specificities.</title>
        <authorList>
            <person name="Martinu J."/>
            <person name="Tarabai H."/>
            <person name="Stefka J."/>
            <person name="Hypsa V."/>
        </authorList>
    </citation>
    <scope>NUCLEOTIDE SEQUENCE [LARGE SCALE GENOMIC DNA]</scope>
    <source>
        <strain evidence="4">HR10_N</strain>
    </source>
</reference>
<dbReference type="GO" id="GO:0004165">
    <property type="term" value="F:delta(3)-delta(2)-enoyl-CoA isomerase activity"/>
    <property type="evidence" value="ECO:0007669"/>
    <property type="project" value="UniProtKB-ARBA"/>
</dbReference>
<evidence type="ECO:0000256" key="2">
    <source>
        <dbReference type="ARBA" id="ARBA00023140"/>
    </source>
</evidence>
<dbReference type="PANTHER" id="PTHR43684">
    <property type="match status" value="1"/>
</dbReference>
<dbReference type="CDD" id="cd06558">
    <property type="entry name" value="crotonase-like"/>
    <property type="match status" value="1"/>
</dbReference>
<comment type="subcellular location">
    <subcellularLocation>
        <location evidence="1">Peroxisome</location>
    </subcellularLocation>
</comment>
<dbReference type="EMBL" id="JAWJWE010000045">
    <property type="protein sequence ID" value="KAK6617146.1"/>
    <property type="molecule type" value="Genomic_DNA"/>
</dbReference>
<evidence type="ECO:0008006" key="6">
    <source>
        <dbReference type="Google" id="ProtNLM"/>
    </source>
</evidence>
<dbReference type="InterPro" id="IPR001753">
    <property type="entry name" value="Enoyl-CoA_hydra/iso"/>
</dbReference>
<accession>A0AAN8NIS4</accession>
<dbReference type="Gene3D" id="1.10.12.10">
    <property type="entry name" value="Lyase 2-enoyl-coa Hydratase, Chain A, domain 2"/>
    <property type="match status" value="1"/>
</dbReference>
<dbReference type="SUPFAM" id="SSF52096">
    <property type="entry name" value="ClpP/crotonase"/>
    <property type="match status" value="1"/>
</dbReference>